<gene>
    <name evidence="9" type="ORF">OSB04_029437</name>
</gene>
<evidence type="ECO:0000313" key="10">
    <source>
        <dbReference type="Proteomes" id="UP001172457"/>
    </source>
</evidence>
<comment type="caution">
    <text evidence="9">The sequence shown here is derived from an EMBL/GenBank/DDBJ whole genome shotgun (WGS) entry which is preliminary data.</text>
</comment>
<sequence length="783" mass="88731">MYKNLLGEALDRTDHKILQDLVKIDSSSSLIKMPKVARLTTMASHHNNQFFRHSDQQFRGQGFMNQTNATLRGLETQMSQLANELKGRQPGTLPSDTENPRNGPKEFVKVVTLRSSDGLVDVLVTQNEEETNHDFDPKHFPTLFPPTKVTPSSSDVPSTSATPPRASSTPAVLEPVASIGGQEVGLALCDLGASINLMPLSVFNKLGIGEVRPTTVTLQLANCSIAYPKGKIEDILVKVDKFIFPAEFIILDCEVDKKVPIILGRPFLATGRALIDVHKEELTMRVNDQQVTFNVFNSLNCSRGVEECSAVNIDLALDLAECSDELTTLVSDDLIFDDSPLEEAAAVFEQLDFKDRPSQLPSIVQPPKLELKPLPSHFKSYLIGTKVIVHTDHSAIKYLMSKADAKPRLIRWVLLLQEFDLEIVDRKGTENQVADHLSRIEGKISSGGNHEIKEIFPDEQILAIRHFQEETHPWTENVSQRNEMPLNNILEVELFDVWGIDFMGPFPMSFHNQYILAVVDYVSKWIEAIACPHNDAKTVINFLHKNIFVRFGTPRALISDEGAHFVNKMLSAVLNKYNIQHRVATAYHPQTNGLAELSNREIKSILEKVIKPNRKDWSLKLDDALWAYRTAYKTPLDMSPYRLVFGKACHLPLELEYKAFWAINELNMAEDAAGIKRKLQLVELDEVRFHAYENAKIYKEKTKVWHDRRINQRTFSEGQQVLLFNSRLKIFLGKLKSRWSGPFTIDKVSPYGTIDLINPQDGSTFRVNGHWVKHYCNTRTFRK</sequence>
<dbReference type="InterPro" id="IPR021109">
    <property type="entry name" value="Peptidase_aspartic_dom_sf"/>
</dbReference>
<protein>
    <recommendedName>
        <fullName evidence="8">Integrase catalytic domain-containing protein</fullName>
    </recommendedName>
</protein>
<keyword evidence="3" id="KW-0540">Nuclease</keyword>
<dbReference type="GO" id="GO:0004519">
    <property type="term" value="F:endonuclease activity"/>
    <property type="evidence" value="ECO:0007669"/>
    <property type="project" value="UniProtKB-KW"/>
</dbReference>
<dbReference type="PROSITE" id="PS50994">
    <property type="entry name" value="INTEGRASE"/>
    <property type="match status" value="1"/>
</dbReference>
<dbReference type="PANTHER" id="PTHR47266">
    <property type="entry name" value="ENDONUCLEASE-RELATED"/>
    <property type="match status" value="1"/>
</dbReference>
<dbReference type="InterPro" id="IPR036397">
    <property type="entry name" value="RNaseH_sf"/>
</dbReference>
<dbReference type="Gene3D" id="2.40.70.10">
    <property type="entry name" value="Acid Proteases"/>
    <property type="match status" value="1"/>
</dbReference>
<keyword evidence="2" id="KW-0548">Nucleotidyltransferase</keyword>
<dbReference type="InterPro" id="IPR052160">
    <property type="entry name" value="Gypsy_RT_Integrase-like"/>
</dbReference>
<name>A0AA38WC49_9ASTR</name>
<evidence type="ECO:0000256" key="3">
    <source>
        <dbReference type="ARBA" id="ARBA00022722"/>
    </source>
</evidence>
<evidence type="ECO:0000256" key="6">
    <source>
        <dbReference type="ARBA" id="ARBA00022918"/>
    </source>
</evidence>
<evidence type="ECO:0000256" key="4">
    <source>
        <dbReference type="ARBA" id="ARBA00022759"/>
    </source>
</evidence>
<feature type="region of interest" description="Disordered" evidence="7">
    <location>
        <begin position="146"/>
        <end position="169"/>
    </location>
</feature>
<organism evidence="9 10">
    <name type="scientific">Centaurea solstitialis</name>
    <name type="common">yellow star-thistle</name>
    <dbReference type="NCBI Taxonomy" id="347529"/>
    <lineage>
        <taxon>Eukaryota</taxon>
        <taxon>Viridiplantae</taxon>
        <taxon>Streptophyta</taxon>
        <taxon>Embryophyta</taxon>
        <taxon>Tracheophyta</taxon>
        <taxon>Spermatophyta</taxon>
        <taxon>Magnoliopsida</taxon>
        <taxon>eudicotyledons</taxon>
        <taxon>Gunneridae</taxon>
        <taxon>Pentapetalae</taxon>
        <taxon>asterids</taxon>
        <taxon>campanulids</taxon>
        <taxon>Asterales</taxon>
        <taxon>Asteraceae</taxon>
        <taxon>Carduoideae</taxon>
        <taxon>Cardueae</taxon>
        <taxon>Centaureinae</taxon>
        <taxon>Centaurea</taxon>
    </lineage>
</organism>
<keyword evidence="6" id="KW-0695">RNA-directed DNA polymerase</keyword>
<dbReference type="Gene3D" id="3.30.420.10">
    <property type="entry name" value="Ribonuclease H-like superfamily/Ribonuclease H"/>
    <property type="match status" value="1"/>
</dbReference>
<keyword evidence="4" id="KW-0255">Endonuclease</keyword>
<dbReference type="CDD" id="cd09274">
    <property type="entry name" value="RNase_HI_RT_Ty3"/>
    <property type="match status" value="1"/>
</dbReference>
<evidence type="ECO:0000259" key="8">
    <source>
        <dbReference type="PROSITE" id="PS50994"/>
    </source>
</evidence>
<dbReference type="InterPro" id="IPR012337">
    <property type="entry name" value="RNaseH-like_sf"/>
</dbReference>
<dbReference type="Pfam" id="PF00665">
    <property type="entry name" value="rve"/>
    <property type="match status" value="1"/>
</dbReference>
<dbReference type="Pfam" id="PF17917">
    <property type="entry name" value="RT_RNaseH"/>
    <property type="match status" value="1"/>
</dbReference>
<dbReference type="GO" id="GO:0003676">
    <property type="term" value="F:nucleic acid binding"/>
    <property type="evidence" value="ECO:0007669"/>
    <property type="project" value="InterPro"/>
</dbReference>
<dbReference type="CDD" id="cd00303">
    <property type="entry name" value="retropepsin_like"/>
    <property type="match status" value="1"/>
</dbReference>
<dbReference type="GO" id="GO:0003964">
    <property type="term" value="F:RNA-directed DNA polymerase activity"/>
    <property type="evidence" value="ECO:0007669"/>
    <property type="project" value="UniProtKB-KW"/>
</dbReference>
<dbReference type="InterPro" id="IPR001584">
    <property type="entry name" value="Integrase_cat-core"/>
</dbReference>
<dbReference type="Proteomes" id="UP001172457">
    <property type="component" value="Chromosome 7"/>
</dbReference>
<dbReference type="GO" id="GO:0016787">
    <property type="term" value="F:hydrolase activity"/>
    <property type="evidence" value="ECO:0007669"/>
    <property type="project" value="UniProtKB-KW"/>
</dbReference>
<evidence type="ECO:0000256" key="7">
    <source>
        <dbReference type="SAM" id="MobiDB-lite"/>
    </source>
</evidence>
<dbReference type="SUPFAM" id="SSF53098">
    <property type="entry name" value="Ribonuclease H-like"/>
    <property type="match status" value="1"/>
</dbReference>
<proteinExistence type="predicted"/>
<dbReference type="InterPro" id="IPR043502">
    <property type="entry name" value="DNA/RNA_pol_sf"/>
</dbReference>
<evidence type="ECO:0000313" key="9">
    <source>
        <dbReference type="EMBL" id="KAJ9542931.1"/>
    </source>
</evidence>
<dbReference type="InterPro" id="IPR041373">
    <property type="entry name" value="RT_RNaseH"/>
</dbReference>
<dbReference type="GO" id="GO:0015074">
    <property type="term" value="P:DNA integration"/>
    <property type="evidence" value="ECO:0007669"/>
    <property type="project" value="InterPro"/>
</dbReference>
<reference evidence="9" key="1">
    <citation type="submission" date="2023-03" db="EMBL/GenBank/DDBJ databases">
        <title>Chromosome-scale reference genome and RAD-based genetic map of yellow starthistle (Centaurea solstitialis) reveal putative structural variation and QTLs associated with invader traits.</title>
        <authorList>
            <person name="Reatini B."/>
            <person name="Cang F.A."/>
            <person name="Jiang Q."/>
            <person name="Mckibben M.T.W."/>
            <person name="Barker M.S."/>
            <person name="Rieseberg L.H."/>
            <person name="Dlugosch K.M."/>
        </authorList>
    </citation>
    <scope>NUCLEOTIDE SEQUENCE</scope>
    <source>
        <strain evidence="9">CAN-66</strain>
        <tissue evidence="9">Leaf</tissue>
    </source>
</reference>
<keyword evidence="1" id="KW-0808">Transferase</keyword>
<evidence type="ECO:0000256" key="5">
    <source>
        <dbReference type="ARBA" id="ARBA00022801"/>
    </source>
</evidence>
<keyword evidence="5" id="KW-0378">Hydrolase</keyword>
<dbReference type="AlphaFoldDB" id="A0AA38WC49"/>
<feature type="domain" description="Integrase catalytic" evidence="8">
    <location>
        <begin position="481"/>
        <end position="648"/>
    </location>
</feature>
<evidence type="ECO:0000256" key="2">
    <source>
        <dbReference type="ARBA" id="ARBA00022695"/>
    </source>
</evidence>
<dbReference type="SUPFAM" id="SSF56672">
    <property type="entry name" value="DNA/RNA polymerases"/>
    <property type="match status" value="1"/>
</dbReference>
<dbReference type="EMBL" id="JARYMX010000007">
    <property type="protein sequence ID" value="KAJ9542931.1"/>
    <property type="molecule type" value="Genomic_DNA"/>
</dbReference>
<accession>A0AA38WC49</accession>
<evidence type="ECO:0000256" key="1">
    <source>
        <dbReference type="ARBA" id="ARBA00022679"/>
    </source>
</evidence>
<keyword evidence="10" id="KW-1185">Reference proteome</keyword>